<comment type="subcellular location">
    <subcellularLocation>
        <location evidence="1">Cell outer membrane</location>
        <topology evidence="1">Multi-pass membrane protein</topology>
    </subcellularLocation>
</comment>
<dbReference type="Pfam" id="PF25183">
    <property type="entry name" value="OMP_b-brl_4"/>
    <property type="match status" value="1"/>
</dbReference>
<organism evidence="9 10">
    <name type="scientific">Algoriphagus aquimarinus</name>
    <dbReference type="NCBI Taxonomy" id="237018"/>
    <lineage>
        <taxon>Bacteria</taxon>
        <taxon>Pseudomonadati</taxon>
        <taxon>Bacteroidota</taxon>
        <taxon>Cytophagia</taxon>
        <taxon>Cytophagales</taxon>
        <taxon>Cyclobacteriaceae</taxon>
        <taxon>Algoriphagus</taxon>
    </lineage>
</organism>
<evidence type="ECO:0000313" key="10">
    <source>
        <dbReference type="Proteomes" id="UP000198790"/>
    </source>
</evidence>
<dbReference type="Gene3D" id="2.170.130.10">
    <property type="entry name" value="TonB-dependent receptor, plug domain"/>
    <property type="match status" value="1"/>
</dbReference>
<evidence type="ECO:0000256" key="5">
    <source>
        <dbReference type="ARBA" id="ARBA00023136"/>
    </source>
</evidence>
<proteinExistence type="predicted"/>
<dbReference type="GO" id="GO:0015344">
    <property type="term" value="F:siderophore uptake transmembrane transporter activity"/>
    <property type="evidence" value="ECO:0007669"/>
    <property type="project" value="TreeGrafter"/>
</dbReference>
<dbReference type="PANTHER" id="PTHR30069:SF46">
    <property type="entry name" value="OAR PROTEIN"/>
    <property type="match status" value="1"/>
</dbReference>
<evidence type="ECO:0000259" key="8">
    <source>
        <dbReference type="Pfam" id="PF25183"/>
    </source>
</evidence>
<evidence type="ECO:0000256" key="7">
    <source>
        <dbReference type="SAM" id="SignalP"/>
    </source>
</evidence>
<keyword evidence="10" id="KW-1185">Reference proteome</keyword>
<dbReference type="GO" id="GO:0044718">
    <property type="term" value="P:siderophore transmembrane transport"/>
    <property type="evidence" value="ECO:0007669"/>
    <property type="project" value="TreeGrafter"/>
</dbReference>
<evidence type="ECO:0000256" key="3">
    <source>
        <dbReference type="ARBA" id="ARBA00022452"/>
    </source>
</evidence>
<feature type="chain" id="PRO_5011463761" evidence="7">
    <location>
        <begin position="26"/>
        <end position="1114"/>
    </location>
</feature>
<dbReference type="OrthoDB" id="9768147at2"/>
<keyword evidence="7" id="KW-0732">Signal</keyword>
<sequence>MRQNLLKSLISLVLVVIATIGVSQAQVTTSSIVGQVVDAQGETLPGANVVATHEPSGTRYGAVSNLDGRFTIPNMRIGGPYTIQVSFIGYQPATYGNVVLRLGEPFALSITLNDDSTELGEVIVSGAKSSEFDSNKTGTSTNISKKQLTDLPQINRSVTEFTRLTPQANGTSFAGRDSRYNNLQVDGANFNNGFGLSGNPLPGGNAQPISLDAIEEITVNIAPFDVTQSGFTGAGINAVTRSGTNTLQGSAYYFTKNQDLQGKKIGDNELESVDAGTKNFGFRLGGPIIKNKLFFFVNAERENETGANASGTNLWRPSENGIADAENNVTRVRRSEMDAVSNHLINVWGYDPGRYEGYANEAEQHNTKFLARIDWNISDKHKLAVRYNQVVGISNQLTNGSSGPRPRTTSDANRVSQNSMAFENASYGFENSVKSLTAELNSYLSPKISNQFLFTYSKIQDVRTTPSSQLFPMVDIWDAGRGDGDRNYISFGTELFSYNNDVINDNFSFIDNLTYINGKHTVTAGAAFEVQKFGNSFTRMGTSYYRYASVEDFLTTGTPNEVAPIMFGLTYPYEGQETYARVNFGLASIYAQDKFAVNNQLTLTFGLRAELPIYLNDLTANPSINALTLLDTDGQPKNYDSGNWPTSRVMVSPRFGFNYDVSGDRSFIVRGGTGIFTGRVPFVWLTNMPTGAGVLQNTIEPGSYAEVAPWIGNVTFQPERYYYVNTPPAGGENVFIKSPAGGAPGSFALVDRDFRMPSVWRTSLGADYQLGNSPFILTADLLYTKDINAVYQFGANRAISPNRMNYDAGDNREVVLSSSNIQYNSALGANNATILTNTDLKGHAFSATAGVLIPEFNGLSGSIYYTYSEAKEVSANSGSSATSAWGASPSINSPNDQMLNISNFAVPHRVVANLAYRVEYAKNFATSIGVYYSGSAQGRYSYTYGNDFNGDGINADLLFLPENTSSLKFVDIVSSGNVVYTAAEQAAAFDKYVASNDLEQYRGDYVPRNAFVMPWLSRFDVRVLQDIFTNIGERKNTIQLSLDIVNFGNLLNKDWGIQDNLNGAQNLLSRSGSVSQSPSVVMNRVSGELPTNPYQNASSFSTTWSMQFGLRYIF</sequence>
<dbReference type="AlphaFoldDB" id="A0A1I0WZH0"/>
<dbReference type="RefSeq" id="WP_092894912.1">
    <property type="nucleotide sequence ID" value="NZ_CAXBKE010000007.1"/>
</dbReference>
<evidence type="ECO:0000256" key="6">
    <source>
        <dbReference type="ARBA" id="ARBA00023237"/>
    </source>
</evidence>
<keyword evidence="6" id="KW-0998">Cell outer membrane</keyword>
<dbReference type="InterPro" id="IPR036942">
    <property type="entry name" value="Beta-barrel_TonB_sf"/>
</dbReference>
<feature type="signal peptide" evidence="7">
    <location>
        <begin position="1"/>
        <end position="25"/>
    </location>
</feature>
<dbReference type="GO" id="GO:0009279">
    <property type="term" value="C:cell outer membrane"/>
    <property type="evidence" value="ECO:0007669"/>
    <property type="project" value="UniProtKB-SubCell"/>
</dbReference>
<dbReference type="GO" id="GO:0004180">
    <property type="term" value="F:carboxypeptidase activity"/>
    <property type="evidence" value="ECO:0007669"/>
    <property type="project" value="UniProtKB-KW"/>
</dbReference>
<dbReference type="Pfam" id="PF13620">
    <property type="entry name" value="CarboxypepD_reg"/>
    <property type="match status" value="1"/>
</dbReference>
<dbReference type="InterPro" id="IPR057601">
    <property type="entry name" value="Oar-like_b-barrel"/>
</dbReference>
<evidence type="ECO:0000256" key="4">
    <source>
        <dbReference type="ARBA" id="ARBA00022692"/>
    </source>
</evidence>
<dbReference type="EMBL" id="FOKK01000002">
    <property type="protein sequence ID" value="SFA93283.1"/>
    <property type="molecule type" value="Genomic_DNA"/>
</dbReference>
<keyword evidence="9" id="KW-0378">Hydrolase</keyword>
<dbReference type="Proteomes" id="UP000198790">
    <property type="component" value="Unassembled WGS sequence"/>
</dbReference>
<dbReference type="InterPro" id="IPR037066">
    <property type="entry name" value="Plug_dom_sf"/>
</dbReference>
<keyword evidence="4" id="KW-0812">Transmembrane</keyword>
<evidence type="ECO:0000256" key="2">
    <source>
        <dbReference type="ARBA" id="ARBA00022448"/>
    </source>
</evidence>
<dbReference type="Gene3D" id="2.60.40.1120">
    <property type="entry name" value="Carboxypeptidase-like, regulatory domain"/>
    <property type="match status" value="1"/>
</dbReference>
<protein>
    <submittedName>
        <fullName evidence="9">Carboxypeptidase regulatory-like domain-containing protein</fullName>
    </submittedName>
</protein>
<keyword evidence="9" id="KW-0121">Carboxypeptidase</keyword>
<gene>
    <name evidence="9" type="ORF">SAMN04489723_102377</name>
</gene>
<dbReference type="Gene3D" id="2.40.170.20">
    <property type="entry name" value="TonB-dependent receptor, beta-barrel domain"/>
    <property type="match status" value="1"/>
</dbReference>
<evidence type="ECO:0000313" key="9">
    <source>
        <dbReference type="EMBL" id="SFA93283.1"/>
    </source>
</evidence>
<dbReference type="SUPFAM" id="SSF56935">
    <property type="entry name" value="Porins"/>
    <property type="match status" value="1"/>
</dbReference>
<feature type="domain" description="TonB-dependent transporter Oar-like beta-barrel" evidence="8">
    <location>
        <begin position="239"/>
        <end position="1052"/>
    </location>
</feature>
<keyword evidence="2" id="KW-0813">Transport</keyword>
<dbReference type="PANTHER" id="PTHR30069">
    <property type="entry name" value="TONB-DEPENDENT OUTER MEMBRANE RECEPTOR"/>
    <property type="match status" value="1"/>
</dbReference>
<dbReference type="STRING" id="237018.SAMN04489723_102377"/>
<evidence type="ECO:0000256" key="1">
    <source>
        <dbReference type="ARBA" id="ARBA00004571"/>
    </source>
</evidence>
<keyword evidence="3" id="KW-1134">Transmembrane beta strand</keyword>
<dbReference type="SUPFAM" id="SSF49464">
    <property type="entry name" value="Carboxypeptidase regulatory domain-like"/>
    <property type="match status" value="1"/>
</dbReference>
<keyword evidence="9" id="KW-0645">Protease</keyword>
<keyword evidence="5" id="KW-0472">Membrane</keyword>
<accession>A0A1I0WZH0</accession>
<dbReference type="InterPro" id="IPR039426">
    <property type="entry name" value="TonB-dep_rcpt-like"/>
</dbReference>
<reference evidence="9 10" key="1">
    <citation type="submission" date="2016-10" db="EMBL/GenBank/DDBJ databases">
        <authorList>
            <person name="de Groot N.N."/>
        </authorList>
    </citation>
    <scope>NUCLEOTIDE SEQUENCE [LARGE SCALE GENOMIC DNA]</scope>
    <source>
        <strain evidence="9 10">DSM 23399</strain>
    </source>
</reference>
<name>A0A1I0WZH0_9BACT</name>
<dbReference type="InterPro" id="IPR008969">
    <property type="entry name" value="CarboxyPept-like_regulatory"/>
</dbReference>